<sequence length="97" mass="10448">MQSRPSSVPDLELRAFCLPPIPDPSSLCYGTLALCRPPSTSLSLGLALPRAAVLSDRRSFEPLSPRTDAPSSRRPLGQALLRATVPSDRRSLKSPSH</sequence>
<name>A0A9P3PKL7_LYOSH</name>
<dbReference type="Proteomes" id="UP001063166">
    <property type="component" value="Unassembled WGS sequence"/>
</dbReference>
<evidence type="ECO:0000313" key="3">
    <source>
        <dbReference type="Proteomes" id="UP001063166"/>
    </source>
</evidence>
<organism evidence="2 3">
    <name type="scientific">Lyophyllum shimeji</name>
    <name type="common">Hon-shimeji</name>
    <name type="synonym">Tricholoma shimeji</name>
    <dbReference type="NCBI Taxonomy" id="47721"/>
    <lineage>
        <taxon>Eukaryota</taxon>
        <taxon>Fungi</taxon>
        <taxon>Dikarya</taxon>
        <taxon>Basidiomycota</taxon>
        <taxon>Agaricomycotina</taxon>
        <taxon>Agaricomycetes</taxon>
        <taxon>Agaricomycetidae</taxon>
        <taxon>Agaricales</taxon>
        <taxon>Tricholomatineae</taxon>
        <taxon>Lyophyllaceae</taxon>
        <taxon>Lyophyllum</taxon>
    </lineage>
</organism>
<evidence type="ECO:0000256" key="1">
    <source>
        <dbReference type="SAM" id="MobiDB-lite"/>
    </source>
</evidence>
<proteinExistence type="predicted"/>
<evidence type="ECO:0000313" key="2">
    <source>
        <dbReference type="EMBL" id="GLB37189.1"/>
    </source>
</evidence>
<gene>
    <name evidence="2" type="ORF">LshimejAT787_0402400</name>
</gene>
<feature type="region of interest" description="Disordered" evidence="1">
    <location>
        <begin position="59"/>
        <end position="97"/>
    </location>
</feature>
<accession>A0A9P3PKL7</accession>
<protein>
    <submittedName>
        <fullName evidence="2">Uncharacterized protein</fullName>
    </submittedName>
</protein>
<reference evidence="2" key="1">
    <citation type="submission" date="2022-07" db="EMBL/GenBank/DDBJ databases">
        <title>The genome of Lyophyllum shimeji provides insight into the initial evolution of ectomycorrhizal fungal genome.</title>
        <authorList>
            <person name="Kobayashi Y."/>
            <person name="Shibata T."/>
            <person name="Hirakawa H."/>
            <person name="Shigenobu S."/>
            <person name="Nishiyama T."/>
            <person name="Yamada A."/>
            <person name="Hasebe M."/>
            <person name="Kawaguchi M."/>
        </authorList>
    </citation>
    <scope>NUCLEOTIDE SEQUENCE</scope>
    <source>
        <strain evidence="2">AT787</strain>
    </source>
</reference>
<keyword evidence="3" id="KW-1185">Reference proteome</keyword>
<dbReference type="AlphaFoldDB" id="A0A9P3PKL7"/>
<comment type="caution">
    <text evidence="2">The sequence shown here is derived from an EMBL/GenBank/DDBJ whole genome shotgun (WGS) entry which is preliminary data.</text>
</comment>
<dbReference type="EMBL" id="BRPK01000004">
    <property type="protein sequence ID" value="GLB37189.1"/>
    <property type="molecule type" value="Genomic_DNA"/>
</dbReference>